<sequence length="477" mass="56431">MLSSKRIYIIKTSENELSKFYIDNKKLASEKFIKGKKLKEFILDEDIINYALDVDKKGNVHLIYLTYDGILNYTVYSSKSKYFNVVTIKDNFFPDTLDIKAIENNIHIFYKTDLLYKNKSLLCHYYFCNNNCLDEKMIEINCPKYICPYFLDTNDNNIYMLYCDNYCNHNYKIKKFNLNSNLWEDFDKNIFIENAHNLNFFITPRNIGIISYNKSINKNIQTLIKYKDFNNSNCTWSKDIVISDNTLNSFKPLIFYKENYTYIMWSHGNNIVYKFSGTLTHWSKEYTLNINENTTGAYAYIYTIPPNSNFKINNMYTYCIEHIYSLIQHKLETPHKLNTAYKLNNINSSIYKLPSSNTNLYFDSSSLSKINYEEIICEKNKTIDKINSMNSYLLSQINSLKNDLNDCELIIKKLKSDKLKKEQKLTNDIISYEMEIHNLKSKINDNLITKNNNIQSLLKIIEEKEATIKNLYSLLKK</sequence>
<name>A0ABT4DBT9_9CLOT</name>
<comment type="caution">
    <text evidence="2">The sequence shown here is derived from an EMBL/GenBank/DDBJ whole genome shotgun (WGS) entry which is preliminary data.</text>
</comment>
<evidence type="ECO:0000256" key="1">
    <source>
        <dbReference type="SAM" id="Coils"/>
    </source>
</evidence>
<protein>
    <submittedName>
        <fullName evidence="2">Uncharacterized protein</fullName>
    </submittedName>
</protein>
<reference evidence="2" key="1">
    <citation type="submission" date="2022-12" db="EMBL/GenBank/DDBJ databases">
        <title>Clostridium sp. nov., isolated from industrial wastewater.</title>
        <authorList>
            <person name="Jiayan W."/>
        </authorList>
    </citation>
    <scope>NUCLEOTIDE SEQUENCE</scope>
    <source>
        <strain evidence="2">ZC22-4</strain>
    </source>
</reference>
<organism evidence="2 3">
    <name type="scientific">Clostridium brassicae</name>
    <dbReference type="NCBI Taxonomy" id="2999072"/>
    <lineage>
        <taxon>Bacteria</taxon>
        <taxon>Bacillati</taxon>
        <taxon>Bacillota</taxon>
        <taxon>Clostridia</taxon>
        <taxon>Eubacteriales</taxon>
        <taxon>Clostridiaceae</taxon>
        <taxon>Clostridium</taxon>
    </lineage>
</organism>
<dbReference type="RefSeq" id="WP_268061117.1">
    <property type="nucleotide sequence ID" value="NZ_JAPQFJ010000007.1"/>
</dbReference>
<dbReference type="EMBL" id="JAPQFJ010000007">
    <property type="protein sequence ID" value="MCY6958701.1"/>
    <property type="molecule type" value="Genomic_DNA"/>
</dbReference>
<proteinExistence type="predicted"/>
<keyword evidence="3" id="KW-1185">Reference proteome</keyword>
<evidence type="ECO:0000313" key="3">
    <source>
        <dbReference type="Proteomes" id="UP001144612"/>
    </source>
</evidence>
<keyword evidence="1" id="KW-0175">Coiled coil</keyword>
<accession>A0ABT4DBT9</accession>
<feature type="coiled-coil region" evidence="1">
    <location>
        <begin position="397"/>
        <end position="464"/>
    </location>
</feature>
<gene>
    <name evidence="2" type="ORF">OW729_08795</name>
</gene>
<dbReference type="Proteomes" id="UP001144612">
    <property type="component" value="Unassembled WGS sequence"/>
</dbReference>
<evidence type="ECO:0000313" key="2">
    <source>
        <dbReference type="EMBL" id="MCY6958701.1"/>
    </source>
</evidence>